<dbReference type="PROSITE" id="PS51257">
    <property type="entry name" value="PROKAR_LIPOPROTEIN"/>
    <property type="match status" value="1"/>
</dbReference>
<reference evidence="2" key="1">
    <citation type="submission" date="2018-10" db="EMBL/GenBank/DDBJ databases">
        <title>Population genomic analysis revealed the cold adaptation of white poplar.</title>
        <authorList>
            <person name="Liu Y.-J."/>
        </authorList>
    </citation>
    <scope>NUCLEOTIDE SEQUENCE [LARGE SCALE GENOMIC DNA]</scope>
    <source>
        <strain evidence="2">PAL-ZL1</strain>
    </source>
</reference>
<evidence type="ECO:0000313" key="2">
    <source>
        <dbReference type="EMBL" id="TKS16062.1"/>
    </source>
</evidence>
<proteinExistence type="predicted"/>
<accession>A0A4U5QXQ9</accession>
<organism evidence="2">
    <name type="scientific">Populus alba</name>
    <name type="common">White poplar</name>
    <dbReference type="NCBI Taxonomy" id="43335"/>
    <lineage>
        <taxon>Eukaryota</taxon>
        <taxon>Viridiplantae</taxon>
        <taxon>Streptophyta</taxon>
        <taxon>Embryophyta</taxon>
        <taxon>Tracheophyta</taxon>
        <taxon>Spermatophyta</taxon>
        <taxon>Magnoliopsida</taxon>
        <taxon>eudicotyledons</taxon>
        <taxon>Gunneridae</taxon>
        <taxon>Pentapetalae</taxon>
        <taxon>rosids</taxon>
        <taxon>fabids</taxon>
        <taxon>Malpighiales</taxon>
        <taxon>Salicaceae</taxon>
        <taxon>Saliceae</taxon>
        <taxon>Populus</taxon>
    </lineage>
</organism>
<dbReference type="AlphaFoldDB" id="A0A4U5QXQ9"/>
<feature type="compositionally biased region" description="Polar residues" evidence="1">
    <location>
        <begin position="144"/>
        <end position="161"/>
    </location>
</feature>
<feature type="region of interest" description="Disordered" evidence="1">
    <location>
        <begin position="144"/>
        <end position="176"/>
    </location>
</feature>
<gene>
    <name evidence="2" type="ORF">D5086_0000026350</name>
</gene>
<comment type="caution">
    <text evidence="2">The sequence shown here is derived from an EMBL/GenBank/DDBJ whole genome shotgun (WGS) entry which is preliminary data.</text>
</comment>
<protein>
    <submittedName>
        <fullName evidence="2">Uncharacterized protein</fullName>
    </submittedName>
</protein>
<dbReference type="EMBL" id="RCHU01000071">
    <property type="protein sequence ID" value="TKS16062.1"/>
    <property type="molecule type" value="Genomic_DNA"/>
</dbReference>
<evidence type="ECO:0000256" key="1">
    <source>
        <dbReference type="SAM" id="MobiDB-lite"/>
    </source>
</evidence>
<name>A0A4U5QXQ9_POPAL</name>
<sequence>MTKSKTKSSILRSTQGDFRFQTNCHAFASCTPRVHSRSCSPVQYGFISPSPTSTPPRTKVVFANFVDFSSLARVSSKRKYKTMQKNGFLAQSLHPPSSGGCNGRSYSCSRTSPLPTKRLVEYNPSGSCLGLGGLNPTLSIVSPSQPSFGKSHPSSFPSGVTPSPIGATSFASPVKDKSLPGYSRGLSTVREEDGSLVANGSTSLDGFFVEGCSNEEDLKENQLDFTFSEEEYEKYSPSSPAPAIPVILASPKGANLDPSKTENVGKSHSTPLANGRWRYMFSSNRNIFTCSKLKHFSTYNDIQSYSLLAKDLDHTSDDCKLYAVGYVSGKFSGYRALNDIIGNT</sequence>